<proteinExistence type="predicted"/>
<feature type="region of interest" description="Disordered" evidence="1">
    <location>
        <begin position="1"/>
        <end position="24"/>
    </location>
</feature>
<evidence type="ECO:0000313" key="3">
    <source>
        <dbReference type="Proteomes" id="UP000507140"/>
    </source>
</evidence>
<dbReference type="EMBL" id="CADIKR010000008">
    <property type="protein sequence ID" value="CAB3913066.1"/>
    <property type="molecule type" value="Genomic_DNA"/>
</dbReference>
<accession>A0ABM8LKQ2</accession>
<dbReference type="Proteomes" id="UP000507140">
    <property type="component" value="Unassembled WGS sequence"/>
</dbReference>
<evidence type="ECO:0000256" key="1">
    <source>
        <dbReference type="SAM" id="MobiDB-lite"/>
    </source>
</evidence>
<organism evidence="2 3">
    <name type="scientific">Achromobacter mucicolens</name>
    <dbReference type="NCBI Taxonomy" id="1389922"/>
    <lineage>
        <taxon>Bacteria</taxon>
        <taxon>Pseudomonadati</taxon>
        <taxon>Pseudomonadota</taxon>
        <taxon>Betaproteobacteria</taxon>
        <taxon>Burkholderiales</taxon>
        <taxon>Alcaligenaceae</taxon>
        <taxon>Achromobacter</taxon>
    </lineage>
</organism>
<comment type="caution">
    <text evidence="2">The sequence shown here is derived from an EMBL/GenBank/DDBJ whole genome shotgun (WGS) entry which is preliminary data.</text>
</comment>
<evidence type="ECO:0000313" key="2">
    <source>
        <dbReference type="EMBL" id="CAB3913066.1"/>
    </source>
</evidence>
<protein>
    <submittedName>
        <fullName evidence="2">Uncharacterized protein</fullName>
    </submittedName>
</protein>
<name>A0ABM8LKQ2_9BURK</name>
<keyword evidence="3" id="KW-1185">Reference proteome</keyword>
<feature type="compositionally biased region" description="Polar residues" evidence="1">
    <location>
        <begin position="1"/>
        <end position="18"/>
    </location>
</feature>
<reference evidence="2 3" key="1">
    <citation type="submission" date="2020-04" db="EMBL/GenBank/DDBJ databases">
        <authorList>
            <person name="De Canck E."/>
        </authorList>
    </citation>
    <scope>NUCLEOTIDE SEQUENCE [LARGE SCALE GENOMIC DNA]</scope>
    <source>
        <strain evidence="2 3">LMG 3415</strain>
    </source>
</reference>
<gene>
    <name evidence="2" type="ORF">LMG3415_05079</name>
</gene>
<sequence>MTDASGTNMNENNVSPKQRASDAAQAVAWMHVEDETRVISAHQKAQAERDGGAYASSLRPYTIALGRLPLPQASVGAAGGEEAGALKSATSLDHLGADRTAWEADMVAAGAKHLGDECWEWDVQDFEFRLWQQAIGRARTTIGMPGIELIAQQWDGCEYDAPGGSIDIGEAIRAAAKRLESREALDAARLSAHRS</sequence>